<protein>
    <recommendedName>
        <fullName evidence="3">DUF4249 domain-containing protein</fullName>
    </recommendedName>
</protein>
<evidence type="ECO:0000313" key="1">
    <source>
        <dbReference type="EMBL" id="MBC3794651.1"/>
    </source>
</evidence>
<evidence type="ECO:0000313" key="2">
    <source>
        <dbReference type="Proteomes" id="UP000700732"/>
    </source>
</evidence>
<proteinExistence type="predicted"/>
<sequence>MRALLLLVVCVSTLVLPLGCVDSLDLSERGTVDVVVIDGTITNLAEDQIIRINRSKADRLTGRFGSTPITQATVSVVVDSAQIIPMTETDSGTYKAPTGFVGQIGHAYQLRITLREGTRYESSTEVMQSVPPMGKLSARFNPNSLPADQRLQNFYAAAHDFYVTLQDPANQHNYYRWGWKLWEKQEWCISCANALYFINDPGTNIGLYEKCFPVNPLQPFVYDYVCRTQCWDIFQGYEVNVFDDQYSNGGTITDRRVAQIPFYQTNPCLVEIRQGSLTADAHRYFKLLQDQTQNTGGIADTPPTIAGGNIQNVTNTREAVVGYFSASAISSELYWLDRKDATTRAPGLFMAQNDRDPIPESLIFGNLPFIFAGESRPPTAVCLESDGRTPNTPKGWRSN</sequence>
<dbReference type="Proteomes" id="UP000700732">
    <property type="component" value="Unassembled WGS sequence"/>
</dbReference>
<dbReference type="EMBL" id="VFIA01000053">
    <property type="protein sequence ID" value="MBC3794651.1"/>
    <property type="molecule type" value="Genomic_DNA"/>
</dbReference>
<gene>
    <name evidence="1" type="ORF">FH603_5181</name>
</gene>
<dbReference type="InterPro" id="IPR025345">
    <property type="entry name" value="DUF4249"/>
</dbReference>
<dbReference type="RefSeq" id="WP_186741365.1">
    <property type="nucleotide sequence ID" value="NZ_VFIA01000053.1"/>
</dbReference>
<accession>A0ABR6WF59</accession>
<comment type="caution">
    <text evidence="1">The sequence shown here is derived from an EMBL/GenBank/DDBJ whole genome shotgun (WGS) entry which is preliminary data.</text>
</comment>
<organism evidence="1 2">
    <name type="scientific">Spirosoma utsteinense</name>
    <dbReference type="NCBI Taxonomy" id="2585773"/>
    <lineage>
        <taxon>Bacteria</taxon>
        <taxon>Pseudomonadati</taxon>
        <taxon>Bacteroidota</taxon>
        <taxon>Cytophagia</taxon>
        <taxon>Cytophagales</taxon>
        <taxon>Cytophagaceae</taxon>
        <taxon>Spirosoma</taxon>
    </lineage>
</organism>
<keyword evidence="2" id="KW-1185">Reference proteome</keyword>
<dbReference type="Pfam" id="PF14054">
    <property type="entry name" value="DUF4249"/>
    <property type="match status" value="1"/>
</dbReference>
<evidence type="ECO:0008006" key="3">
    <source>
        <dbReference type="Google" id="ProtNLM"/>
    </source>
</evidence>
<reference evidence="1 2" key="1">
    <citation type="submission" date="2019-06" db="EMBL/GenBank/DDBJ databases">
        <title>Spirosoma utsteinense sp. nov. isolated from Antarctic ice-free soils.</title>
        <authorList>
            <person name="Tahon G."/>
        </authorList>
    </citation>
    <scope>NUCLEOTIDE SEQUENCE [LARGE SCALE GENOMIC DNA]</scope>
    <source>
        <strain evidence="1 2">LMG 31447</strain>
    </source>
</reference>
<name>A0ABR6WF59_9BACT</name>